<dbReference type="EMBL" id="JACCBU010000001">
    <property type="protein sequence ID" value="NYE69203.1"/>
    <property type="molecule type" value="Genomic_DNA"/>
</dbReference>
<organism evidence="1 2">
    <name type="scientific">Microlunatus parietis</name>
    <dbReference type="NCBI Taxonomy" id="682979"/>
    <lineage>
        <taxon>Bacteria</taxon>
        <taxon>Bacillati</taxon>
        <taxon>Actinomycetota</taxon>
        <taxon>Actinomycetes</taxon>
        <taxon>Propionibacteriales</taxon>
        <taxon>Propionibacteriaceae</taxon>
        <taxon>Microlunatus</taxon>
    </lineage>
</organism>
<dbReference type="RefSeq" id="WP_179747962.1">
    <property type="nucleotide sequence ID" value="NZ_JACCBU010000001.1"/>
</dbReference>
<sequence>MAPFEYVSDLDLNLHHLLYAAAFGGVPGRARAQSVPGELVLNGRPEFERAVTYYRGRFAERDLLSDPELSALKTLLAFGDGSAPAGWSEVFEPLREPYAETDWPVHDKINKDWSQAVHERLSPLLPDVLNELERVFREPWPEGPIRVDAVWVGYALPAYTTPRPAHISCMTTHPHQRDWLTVEIVLHEASHLLAWPLICALRNRIDPSRKGHGDLWHVVLFLLTGETVRRALASIGVDHQPYLEATGLFDRAWPHFRRPVTEAWTGYLDGTVDWSEACDRLLAAVR</sequence>
<protein>
    <submittedName>
        <fullName evidence="1">Uncharacterized protein</fullName>
    </submittedName>
</protein>
<gene>
    <name evidence="1" type="ORF">BKA15_000532</name>
</gene>
<evidence type="ECO:0000313" key="1">
    <source>
        <dbReference type="EMBL" id="NYE69203.1"/>
    </source>
</evidence>
<keyword evidence="2" id="KW-1185">Reference proteome</keyword>
<proteinExistence type="predicted"/>
<evidence type="ECO:0000313" key="2">
    <source>
        <dbReference type="Proteomes" id="UP000569914"/>
    </source>
</evidence>
<accession>A0A7Y9I2X6</accession>
<dbReference type="AlphaFoldDB" id="A0A7Y9I2X6"/>
<dbReference type="Proteomes" id="UP000569914">
    <property type="component" value="Unassembled WGS sequence"/>
</dbReference>
<comment type="caution">
    <text evidence="1">The sequence shown here is derived from an EMBL/GenBank/DDBJ whole genome shotgun (WGS) entry which is preliminary data.</text>
</comment>
<name>A0A7Y9I2X6_9ACTN</name>
<reference evidence="1 2" key="1">
    <citation type="submission" date="2020-07" db="EMBL/GenBank/DDBJ databases">
        <title>Sequencing the genomes of 1000 actinobacteria strains.</title>
        <authorList>
            <person name="Klenk H.-P."/>
        </authorList>
    </citation>
    <scope>NUCLEOTIDE SEQUENCE [LARGE SCALE GENOMIC DNA]</scope>
    <source>
        <strain evidence="1 2">DSM 22083</strain>
    </source>
</reference>